<dbReference type="InterPro" id="IPR016024">
    <property type="entry name" value="ARM-type_fold"/>
</dbReference>
<evidence type="ECO:0000313" key="7">
    <source>
        <dbReference type="WBParaSite" id="PSAMB.scaffold28size108976.g619.t1"/>
    </source>
</evidence>
<feature type="region of interest" description="Disordered" evidence="1">
    <location>
        <begin position="2568"/>
        <end position="2630"/>
    </location>
</feature>
<feature type="domain" description="Cell morphogenesis central region" evidence="4">
    <location>
        <begin position="1712"/>
        <end position="1771"/>
    </location>
</feature>
<dbReference type="GO" id="GO:0005938">
    <property type="term" value="C:cell cortex"/>
    <property type="evidence" value="ECO:0007669"/>
    <property type="project" value="TreeGrafter"/>
</dbReference>
<feature type="compositionally biased region" description="Polar residues" evidence="1">
    <location>
        <begin position="1824"/>
        <end position="1839"/>
    </location>
</feature>
<feature type="region of interest" description="Disordered" evidence="1">
    <location>
        <begin position="2502"/>
        <end position="2528"/>
    </location>
</feature>
<dbReference type="PANTHER" id="PTHR12295:SF30">
    <property type="entry name" value="PROTEIN FURRY"/>
    <property type="match status" value="1"/>
</dbReference>
<feature type="compositionally biased region" description="Polar residues" evidence="1">
    <location>
        <begin position="2619"/>
        <end position="2630"/>
    </location>
</feature>
<dbReference type="InterPro" id="IPR039867">
    <property type="entry name" value="Furry/Tao3/Mor2"/>
</dbReference>
<accession>A0A914W2H8</accession>
<feature type="domain" description="Cell morphogenesis protein C-terminal" evidence="3">
    <location>
        <begin position="2107"/>
        <end position="2376"/>
    </location>
</feature>
<dbReference type="InterPro" id="IPR029473">
    <property type="entry name" value="MOR2-PAG1_mid"/>
</dbReference>
<feature type="region of interest" description="Disordered" evidence="1">
    <location>
        <begin position="2069"/>
        <end position="2097"/>
    </location>
</feature>
<evidence type="ECO:0000259" key="2">
    <source>
        <dbReference type="Pfam" id="PF14222"/>
    </source>
</evidence>
<evidence type="ECO:0000259" key="3">
    <source>
        <dbReference type="Pfam" id="PF14225"/>
    </source>
</evidence>
<name>A0A914W2H8_9BILA</name>
<protein>
    <submittedName>
        <fullName evidence="7">Protein furry</fullName>
    </submittedName>
</protein>
<feature type="compositionally biased region" description="Polar residues" evidence="1">
    <location>
        <begin position="2075"/>
        <end position="2090"/>
    </location>
</feature>
<dbReference type="GO" id="GO:0031175">
    <property type="term" value="P:neuron projection development"/>
    <property type="evidence" value="ECO:0007669"/>
    <property type="project" value="TreeGrafter"/>
</dbReference>
<dbReference type="Pfam" id="PF14225">
    <property type="entry name" value="MOR2-PAG1_C"/>
    <property type="match status" value="1"/>
</dbReference>
<dbReference type="Pfam" id="PF14222">
    <property type="entry name" value="MOR2-PAG1_N"/>
    <property type="match status" value="1"/>
</dbReference>
<dbReference type="SUPFAM" id="SSF48371">
    <property type="entry name" value="ARM repeat"/>
    <property type="match status" value="1"/>
</dbReference>
<dbReference type="WBParaSite" id="PSAMB.scaffold28size108976.g619.t1">
    <property type="protein sequence ID" value="PSAMB.scaffold28size108976.g619.t1"/>
    <property type="gene ID" value="PSAMB.scaffold28size108976.g619"/>
</dbReference>
<feature type="domain" description="Cell morphogenesis central region" evidence="4">
    <location>
        <begin position="1287"/>
        <end position="1562"/>
    </location>
</feature>
<dbReference type="InterPro" id="IPR045842">
    <property type="entry name" value="Fry_C"/>
</dbReference>
<reference evidence="7" key="1">
    <citation type="submission" date="2022-11" db="UniProtKB">
        <authorList>
            <consortium name="WormBaseParasite"/>
        </authorList>
    </citation>
    <scope>IDENTIFICATION</scope>
</reference>
<evidence type="ECO:0000256" key="1">
    <source>
        <dbReference type="SAM" id="MobiDB-lite"/>
    </source>
</evidence>
<dbReference type="InterPro" id="IPR025481">
    <property type="entry name" value="Cell_Morphogen_C"/>
</dbReference>
<dbReference type="Proteomes" id="UP000887566">
    <property type="component" value="Unplaced"/>
</dbReference>
<organism evidence="6 7">
    <name type="scientific">Plectus sambesii</name>
    <dbReference type="NCBI Taxonomy" id="2011161"/>
    <lineage>
        <taxon>Eukaryota</taxon>
        <taxon>Metazoa</taxon>
        <taxon>Ecdysozoa</taxon>
        <taxon>Nematoda</taxon>
        <taxon>Chromadorea</taxon>
        <taxon>Plectida</taxon>
        <taxon>Plectina</taxon>
        <taxon>Plectoidea</taxon>
        <taxon>Plectidae</taxon>
        <taxon>Plectus</taxon>
    </lineage>
</organism>
<proteinExistence type="predicted"/>
<feature type="domain" description="Cell morphogenesis central region" evidence="4">
    <location>
        <begin position="1877"/>
        <end position="1986"/>
    </location>
</feature>
<dbReference type="GO" id="GO:0000902">
    <property type="term" value="P:cell morphogenesis"/>
    <property type="evidence" value="ECO:0007669"/>
    <property type="project" value="InterPro"/>
</dbReference>
<keyword evidence="6" id="KW-1185">Reference proteome</keyword>
<feature type="domain" description="Protein furry C-terminal" evidence="5">
    <location>
        <begin position="2393"/>
        <end position="2629"/>
    </location>
</feature>
<evidence type="ECO:0000259" key="4">
    <source>
        <dbReference type="Pfam" id="PF14228"/>
    </source>
</evidence>
<dbReference type="Pfam" id="PF19421">
    <property type="entry name" value="Fry_C"/>
    <property type="match status" value="2"/>
</dbReference>
<feature type="region of interest" description="Disordered" evidence="1">
    <location>
        <begin position="1824"/>
        <end position="1854"/>
    </location>
</feature>
<feature type="compositionally biased region" description="Low complexity" evidence="1">
    <location>
        <begin position="1840"/>
        <end position="1852"/>
    </location>
</feature>
<dbReference type="InterPro" id="IPR025614">
    <property type="entry name" value="Cell_morpho_N"/>
</dbReference>
<evidence type="ECO:0000313" key="6">
    <source>
        <dbReference type="Proteomes" id="UP000887566"/>
    </source>
</evidence>
<evidence type="ECO:0000259" key="5">
    <source>
        <dbReference type="Pfam" id="PF19421"/>
    </source>
</evidence>
<feature type="compositionally biased region" description="Polar residues" evidence="1">
    <location>
        <begin position="2510"/>
        <end position="2528"/>
    </location>
</feature>
<dbReference type="GO" id="GO:0030427">
    <property type="term" value="C:site of polarized growth"/>
    <property type="evidence" value="ECO:0007669"/>
    <property type="project" value="TreeGrafter"/>
</dbReference>
<dbReference type="PANTHER" id="PTHR12295">
    <property type="entry name" value="FURRY-RELATED"/>
    <property type="match status" value="1"/>
</dbReference>
<feature type="domain" description="Protein furry C-terminal" evidence="5">
    <location>
        <begin position="2697"/>
        <end position="3012"/>
    </location>
</feature>
<feature type="region of interest" description="Disordered" evidence="1">
    <location>
        <begin position="1663"/>
        <end position="1683"/>
    </location>
</feature>
<feature type="region of interest" description="Disordered" evidence="1">
    <location>
        <begin position="3020"/>
        <end position="3040"/>
    </location>
</feature>
<dbReference type="Pfam" id="PF14228">
    <property type="entry name" value="MOR2-PAG1_mid"/>
    <property type="match status" value="3"/>
</dbReference>
<feature type="domain" description="Cell morphogenesis protein N-terminal" evidence="2">
    <location>
        <begin position="219"/>
        <end position="751"/>
    </location>
</feature>
<feature type="compositionally biased region" description="Low complexity" evidence="1">
    <location>
        <begin position="3023"/>
        <end position="3040"/>
    </location>
</feature>
<sequence>MRTRKKQITVPRSDIAMTPPMFARVLEDESTAMRAPLKKQRPRPLWRRTADKGCSLVISMTNVKDRSKSDPGGSRSGSCEGSMLLAAELPWGAVKLVPTTVLDHSASSGQFAAQSLLVEFVQAVDRKLQQVGQHETLEKLLNKSLQRGEDVHFDNILRALNGVSEHCLPSVLTALISWYEQQQHLCIRLQQTKLQSKNDGKPPAKNEPPRPEARDFYIEKRALAVDFLFCLVLIEILPQLHFHPRCDDQINYIITLAFKQFKYRDPVIMGPNYNNCLIVAETYAEVIGVLSQSHFVEVQRHFTRELTEMRRENPPTPLTTHNIIGLLMGMKFFRIKTNQVVDLETGVLFLHELGQYYLEVKQRDIKHAIAGLLVEILLPVAAQVKTETNIPSLIAFVDKLYAHTLDLANKKHHKMAAYPLQTCLLCISQTKFFLNNWHQFLTQTLASLKNRDPKMSRVALESLYRLLWVYVIRIGCEGNTATHSRLQSICSSLFPRGNRYVVPRDAPLNIFVKIIHFIAQQKLDFAFKEIIFDLLGCGRPVRNLYPERMNIGIRALMVIADGLQQKEGPPGMPRSMGPVASGTFQRYKKTYITRPLTADVARTIGLDHYYGPCRKSFDGILRALDAQVGRPLMLTVLQSRGKEPDELLGGDSKPKLDLFRTCVAAVPRLLPDGMSHVDLIDLLTRMTVHMDEELRAMACQTLQNLMGECADWREDIVHGYLQFLARDVQDTYPSLLDNALRLLLQLICTWKLAVNGQMRKEPPAMVADAGPANRVQVSPLLGNGIALALHCIEGMALVMLCQCRQLPRKIAVNILKEIKALLPIICNDANAHERPVIDVLDAATPFVIGKYIEHVSQAERAVWLSNPHLDFMWMCEKIPGLETDCMLVNPDKGNEYMRWDPWACALSGFTEPQFLLSQCATATTYAWPIIHARLNACYNFVDPSNPQNETRASLLRSSKSKATAPSICGESLTQENYLSLWQKYLVVCCALAPPPGNSTNLARSFSPSTTHGDNNEYAKALEVRIPRVANVTAASLFQKLVPMLRWEQLVDMRDIVVWGLGSVNPASFECLLDELGAREVLREAADRKQENLRRRKRRDLLRLQLIRLIEVVVFRGTLPLSCSVDAISGQLKPVMVDLIDSARQYLESDLDRDLHSLTAMRLHFSKMVALLINGFPADRRLNLIANDKKQNLFYLFTSWCSRSIAANDRKYSRDRDSMTWVEQRAVEAMCAVLCCGPIFEPTKALGDDGYLYPWLEALLTSQHEMVSALSEETLALMLDYNDQTGHLLEWTIERCYTMSARVADKCFRALTAVFSQREYPCDVVTMFCLTLMFSGYPVTSTAHMAVELFQVLEQRFLDDDRMSMATTAADHDVSDESLISEHASNGRSQRSLSQHLAEEHPEMTMPMFSEVSSRLETAKPARRTAMLRLLLPWMRNMELVDPNLESAREVMLTLAAKIAESQAIGRRVLKGDGWGSAQATELILNNMLYMTVKFGNEHGDLLEQLWVTLVQYWPHNLRIVLRYLFVMTVLSPDTLLPYAKRITVYLAAANAERIVEELINELQANDAFKYPLERSDLPPYYRWVGRNASSPSPKLEQQEAHQDGQHYLRRHAQLDDDGAAGHFDADADDDVIVGNNANTSASMASLVTLKAEMVNAKATSPVVERAYESDKPSGGRRREHHNPFQLPMPAYGGYYATLTSSLPPTAQPVSPVQRSNLSLILLTDLVIADIAIDWTLHLPLIVHSAVLGLDSIRPLVHDHCKRVLVNLIVAHSRHMVPTREVASVLLTNQLAASQLSLASNCNRSLASTSSRFDTVNSQATTALVGDTGTTNSAAGSRAQTPAPSSLSASTSSMRPRDAKARVLFNDSLMGRFHSVHELVVSMMATLTEKTNAPLWPSEDVTARNWRTESGEQLNCFVSHLADLFGRMLPTAQVESRWAQTAIDVALNCSNRHYAGRSFQIFRALKTAPTSRMLSDVLSRLAETVGEQTDDMQGYVTEIMLTLQTGVIHMEAAEHALHTVRACLDESPPANHHIAHVASPTHARSTSYTSALLRRSPAVDRKDVRNSMGAEELHAASSQANNLPRSKSAQALKSVPEGQEEHMAAMSQLFWIATSMLESDFEHEYLLALHLLDKMIDLPGFERNDCLERLDRMVKQLSWSLFPGLLPLLLKGTIFPAAYDLTISLLTKMLPLLGHNVVDAKGDGFSFIVMAVLPNLVLHFDNPTKLCIAASEAITEHCLDTLESMREHGTGSGTTASGGSAEHPLEHLSMMMRQYSKRVFSRDGFQWTKCVVKYLNDACCPNSSQLLVMLAEMLERAAPVLSLPVLQIIYCMFHHIELAAASPVTLNADVMRAVSRHIQGPHWRDAARIMKLVVLRSSSLMVTGGGSDGDDVRRELPGRTMDFCLDMSAVSLALSHKDTVAAATTDSVGLSPKKSISVAHVSGDSGSLRRQTNVGQVKVREHLISLLNASGLRVGLPKSPSVIFSQSSHDIAAELPSSVYSSSGELAGADGSSTPSPGDQGTLGTDYTSDSFPRVFKEFDFLEAEHDSVSESADSCFNWLSTMRPRSISNAEDDGDLDLSPAERPPSVAGTAVSSSDRTPLDSGASRHSDEDSTDEDESVGSQTEENSTAGRVNVCDMANLFVQDANAAHEARPTTPSTQSASRLSLCGSLGTPSIDWLGWGSLPLFGLECTHHATGQIEESWTLNVQDIMTDQEGTMTANAMLMFTQLYREACVKVSGLLRDACHVLSSSMSDVFRDVSSQFFDALDVLMKIGDCPFMFVTAQLLRATNTLQKQRFGLFELREHYETFQERREHCIRTLNVVKSGLKLALMGGGQRNEENTALDQEIDLCRCLHKLFFQLLLMSEAFHTMMLAFTVRPLSDTNDLSAEVRILQRDLLCAVHELTTGSAQETGAANASGDAVGTLVQLMRSKQYKTAIQHLRIFRNQQNKLDVYGCCEDEDVEVLLLLFCRTHADAFPCSYAVIGSEATLADNCHHLKETNLQLSSIVRNLSTLTQPTRHSRLSSMANACGSSTSSSSNKP</sequence>